<organism evidence="2 3">
    <name type="scientific">Pristionchus mayeri</name>
    <dbReference type="NCBI Taxonomy" id="1317129"/>
    <lineage>
        <taxon>Eukaryota</taxon>
        <taxon>Metazoa</taxon>
        <taxon>Ecdysozoa</taxon>
        <taxon>Nematoda</taxon>
        <taxon>Chromadorea</taxon>
        <taxon>Rhabditida</taxon>
        <taxon>Rhabditina</taxon>
        <taxon>Diplogasteromorpha</taxon>
        <taxon>Diplogasteroidea</taxon>
        <taxon>Neodiplogasteridae</taxon>
        <taxon>Pristionchus</taxon>
    </lineage>
</organism>
<gene>
    <name evidence="2" type="ORF">PMAYCL1PPCAC_07350</name>
</gene>
<evidence type="ECO:0000256" key="1">
    <source>
        <dbReference type="SAM" id="SignalP"/>
    </source>
</evidence>
<comment type="caution">
    <text evidence="2">The sequence shown here is derived from an EMBL/GenBank/DDBJ whole genome shotgun (WGS) entry which is preliminary data.</text>
</comment>
<accession>A0AAN4ZHQ0</accession>
<dbReference type="Proteomes" id="UP001328107">
    <property type="component" value="Unassembled WGS sequence"/>
</dbReference>
<reference evidence="3" key="1">
    <citation type="submission" date="2022-10" db="EMBL/GenBank/DDBJ databases">
        <title>Genome assembly of Pristionchus species.</title>
        <authorList>
            <person name="Yoshida K."/>
            <person name="Sommer R.J."/>
        </authorList>
    </citation>
    <scope>NUCLEOTIDE SEQUENCE [LARGE SCALE GENOMIC DNA]</scope>
    <source>
        <strain evidence="3">RS5460</strain>
    </source>
</reference>
<name>A0AAN4ZHQ0_9BILA</name>
<sequence>MICLLFLILLPISLDGGAAVLNCDKDACLRYSGSCDNGTGVWTAKIKHEKMDDAICNLTELMNNTNKVEYPDDYFHVQIETVNTTRWMIALFSTVKLSHTFSIKSPRLELRLTENPEHSTDEKDTKWNLTIDGKKRGIYIQRIHQHTITI</sequence>
<evidence type="ECO:0000313" key="2">
    <source>
        <dbReference type="EMBL" id="GMR37155.1"/>
    </source>
</evidence>
<feature type="chain" id="PRO_5042810166" evidence="1">
    <location>
        <begin position="20"/>
        <end position="150"/>
    </location>
</feature>
<proteinExistence type="predicted"/>
<dbReference type="AlphaFoldDB" id="A0AAN4ZHQ0"/>
<protein>
    <submittedName>
        <fullName evidence="2">Uncharacterized protein</fullName>
    </submittedName>
</protein>
<keyword evidence="1" id="KW-0732">Signal</keyword>
<dbReference type="EMBL" id="BTRK01000002">
    <property type="protein sequence ID" value="GMR37155.1"/>
    <property type="molecule type" value="Genomic_DNA"/>
</dbReference>
<keyword evidence="3" id="KW-1185">Reference proteome</keyword>
<feature type="signal peptide" evidence="1">
    <location>
        <begin position="1"/>
        <end position="19"/>
    </location>
</feature>
<evidence type="ECO:0000313" key="3">
    <source>
        <dbReference type="Proteomes" id="UP001328107"/>
    </source>
</evidence>